<dbReference type="AlphaFoldDB" id="A0A1S8L2I3"/>
<dbReference type="STRING" id="84029.CROST_30080"/>
<accession>A0A1S8L2I3</accession>
<dbReference type="KEGG" id="crw:CROST_041880"/>
<gene>
    <name evidence="1" type="ORF">CROST_041880</name>
</gene>
<sequence>MNSNFSEDDILKLLNEVKIDDTELSDKSLSELEKKALNKKIIKKVKHKNFNFKKILAVASISIILISIPVLNSDAFNKISEKTSILSGIGQLDVNDENSFSLNHAIISNGLTLQNFYVDNNKVIISIKSSDYRENESYSLKTDDGTKYNLKPLSFYSNFVQIGFSGKVKNSSFYDVEISKSNKTANFHILKKALTNVKPVTSLYKASNGIVTFNIASVKKSGNTLLMSYFVTDKFKDNSMLSLFLNGSKTANNSSIKSTVDHPLIYIEDKYGNKSYGYSDTSGVNNNQSKFDLTNIKGNNIKLKLSSIPYSLRISSNDKKSFNIKLDAPQNKLTYINKTYKLNGLKLKIISIDRSSNSPNLTYTSLGNAISDKRKVVFLSLYSLNYHSFKNHVIKSNYIDEGSFLICNPQKSNTLLENTVNIDNAIINYVSVGPFDIKLDLNKIK</sequence>
<protein>
    <submittedName>
        <fullName evidence="1">Uncharacterized protein</fullName>
    </submittedName>
</protein>
<dbReference type="Proteomes" id="UP000190951">
    <property type="component" value="Chromosome"/>
</dbReference>
<dbReference type="RefSeq" id="WP_077834923.1">
    <property type="nucleotide sequence ID" value="NZ_CP096983.1"/>
</dbReference>
<organism evidence="1 2">
    <name type="scientific">Clostridium felsineum</name>
    <dbReference type="NCBI Taxonomy" id="36839"/>
    <lineage>
        <taxon>Bacteria</taxon>
        <taxon>Bacillati</taxon>
        <taxon>Bacillota</taxon>
        <taxon>Clostridia</taxon>
        <taxon>Eubacteriales</taxon>
        <taxon>Clostridiaceae</taxon>
        <taxon>Clostridium</taxon>
    </lineage>
</organism>
<reference evidence="1 2" key="1">
    <citation type="submission" date="2022-04" db="EMBL/GenBank/DDBJ databases">
        <title>Genome sequence of C. roseum typestrain.</title>
        <authorList>
            <person name="Poehlein A."/>
            <person name="Schoch T."/>
            <person name="Duerre P."/>
            <person name="Daniel R."/>
        </authorList>
    </citation>
    <scope>NUCLEOTIDE SEQUENCE [LARGE SCALE GENOMIC DNA]</scope>
    <source>
        <strain evidence="1 2">DSM 7320</strain>
    </source>
</reference>
<proteinExistence type="predicted"/>
<evidence type="ECO:0000313" key="2">
    <source>
        <dbReference type="Proteomes" id="UP000190951"/>
    </source>
</evidence>
<dbReference type="EMBL" id="CP096983">
    <property type="protein sequence ID" value="URZ13422.1"/>
    <property type="molecule type" value="Genomic_DNA"/>
</dbReference>
<evidence type="ECO:0000313" key="1">
    <source>
        <dbReference type="EMBL" id="URZ13422.1"/>
    </source>
</evidence>
<name>A0A1S8L2I3_9CLOT</name>
<keyword evidence="2" id="KW-1185">Reference proteome</keyword>